<reference evidence="1 2" key="1">
    <citation type="submission" date="2022-04" db="EMBL/GenBank/DDBJ databases">
        <title>Identification of a novel bacterium isolated from mangrove sediments.</title>
        <authorList>
            <person name="Pan X."/>
        </authorList>
    </citation>
    <scope>NUCLEOTIDE SEQUENCE [LARGE SCALE GENOMIC DNA]</scope>
    <source>
        <strain evidence="1 2">B2638</strain>
    </source>
</reference>
<dbReference type="EMBL" id="JALHLG010000024">
    <property type="protein sequence ID" value="MCJ2188041.1"/>
    <property type="molecule type" value="Genomic_DNA"/>
</dbReference>
<sequence length="144" mass="15069">MPETTTLKLTVYKPEIMADPGGQTGFEYDLTIVAPDGRVSLQGDAGNATAARCDVVPVAGTLSFPNPAAPVVSPYTGLMFIYDNSPAIAFPLSLIANSTGDALPFSMNLAFPASPLYWYSGAIMFGAWPGPLSETTASFLSPQT</sequence>
<name>A0ABT0BTB3_9SPHN</name>
<comment type="caution">
    <text evidence="1">The sequence shown here is derived from an EMBL/GenBank/DDBJ whole genome shotgun (WGS) entry which is preliminary data.</text>
</comment>
<evidence type="ECO:0000313" key="2">
    <source>
        <dbReference type="Proteomes" id="UP001202281"/>
    </source>
</evidence>
<organism evidence="1 2">
    <name type="scientific">Novosphingobium beihaiensis</name>
    <dbReference type="NCBI Taxonomy" id="2930389"/>
    <lineage>
        <taxon>Bacteria</taxon>
        <taxon>Pseudomonadati</taxon>
        <taxon>Pseudomonadota</taxon>
        <taxon>Alphaproteobacteria</taxon>
        <taxon>Sphingomonadales</taxon>
        <taxon>Sphingomonadaceae</taxon>
        <taxon>Novosphingobium</taxon>
    </lineage>
</organism>
<dbReference type="RefSeq" id="WP_243922315.1">
    <property type="nucleotide sequence ID" value="NZ_JALHLG010000024.1"/>
</dbReference>
<gene>
    <name evidence="1" type="ORF">MTR66_14595</name>
</gene>
<protein>
    <submittedName>
        <fullName evidence="1">Uncharacterized protein</fullName>
    </submittedName>
</protein>
<evidence type="ECO:0000313" key="1">
    <source>
        <dbReference type="EMBL" id="MCJ2188041.1"/>
    </source>
</evidence>
<dbReference type="Proteomes" id="UP001202281">
    <property type="component" value="Unassembled WGS sequence"/>
</dbReference>
<proteinExistence type="predicted"/>
<accession>A0ABT0BTB3</accession>
<keyword evidence="2" id="KW-1185">Reference proteome</keyword>